<dbReference type="EMBL" id="KV426150">
    <property type="protein sequence ID" value="KZV86640.1"/>
    <property type="molecule type" value="Genomic_DNA"/>
</dbReference>
<dbReference type="Proteomes" id="UP000077266">
    <property type="component" value="Unassembled WGS sequence"/>
</dbReference>
<evidence type="ECO:0000313" key="4">
    <source>
        <dbReference type="Proteomes" id="UP000077266"/>
    </source>
</evidence>
<keyword evidence="2" id="KW-1133">Transmembrane helix</keyword>
<sequence>MSIDAIALVLPLVGGICFIVVLSVRAMMLKASAVTFCSIAIMAWCCLRRANRATARMYVPPRQAAAVPGAAEPQAALSLYAPPPYNTYHYPLQAPAQPEYAQQTHVRAPSREESLPAASAAAQAPAYVQPPTTVHPASSPPTSPFPPLPAPVYVTQQQLYPPAPAARPLSFDEAYSLPPPSPPPTVAPAPTSTTPFSQSPPPHYSQY</sequence>
<proteinExistence type="predicted"/>
<feature type="compositionally biased region" description="Pro residues" evidence="1">
    <location>
        <begin position="138"/>
        <end position="150"/>
    </location>
</feature>
<keyword evidence="2" id="KW-0812">Transmembrane</keyword>
<accession>A0A165ED13</accession>
<feature type="transmembrane region" description="Helical" evidence="2">
    <location>
        <begin position="28"/>
        <end position="47"/>
    </location>
</feature>
<evidence type="ECO:0000256" key="2">
    <source>
        <dbReference type="SAM" id="Phobius"/>
    </source>
</evidence>
<feature type="region of interest" description="Disordered" evidence="1">
    <location>
        <begin position="99"/>
        <end position="207"/>
    </location>
</feature>
<name>A0A165ED13_EXIGL</name>
<feature type="compositionally biased region" description="Pro residues" evidence="1">
    <location>
        <begin position="198"/>
        <end position="207"/>
    </location>
</feature>
<keyword evidence="4" id="KW-1185">Reference proteome</keyword>
<gene>
    <name evidence="3" type="ORF">EXIGLDRAFT_698269</name>
</gene>
<keyword evidence="2" id="KW-0472">Membrane</keyword>
<feature type="compositionally biased region" description="Low complexity" evidence="1">
    <location>
        <begin position="115"/>
        <end position="126"/>
    </location>
</feature>
<dbReference type="InParanoid" id="A0A165ED13"/>
<organism evidence="3 4">
    <name type="scientific">Exidia glandulosa HHB12029</name>
    <dbReference type="NCBI Taxonomy" id="1314781"/>
    <lineage>
        <taxon>Eukaryota</taxon>
        <taxon>Fungi</taxon>
        <taxon>Dikarya</taxon>
        <taxon>Basidiomycota</taxon>
        <taxon>Agaricomycotina</taxon>
        <taxon>Agaricomycetes</taxon>
        <taxon>Auriculariales</taxon>
        <taxon>Exidiaceae</taxon>
        <taxon>Exidia</taxon>
    </lineage>
</organism>
<dbReference type="AlphaFoldDB" id="A0A165ED13"/>
<feature type="compositionally biased region" description="Pro residues" evidence="1">
    <location>
        <begin position="177"/>
        <end position="187"/>
    </location>
</feature>
<protein>
    <submittedName>
        <fullName evidence="3">Uncharacterized protein</fullName>
    </submittedName>
</protein>
<feature type="compositionally biased region" description="Low complexity" evidence="1">
    <location>
        <begin position="188"/>
        <end position="197"/>
    </location>
</feature>
<evidence type="ECO:0000313" key="3">
    <source>
        <dbReference type="EMBL" id="KZV86640.1"/>
    </source>
</evidence>
<evidence type="ECO:0000256" key="1">
    <source>
        <dbReference type="SAM" id="MobiDB-lite"/>
    </source>
</evidence>
<feature type="transmembrane region" description="Helical" evidence="2">
    <location>
        <begin position="5"/>
        <end position="22"/>
    </location>
</feature>
<reference evidence="3 4" key="1">
    <citation type="journal article" date="2016" name="Mol. Biol. Evol.">
        <title>Comparative Genomics of Early-Diverging Mushroom-Forming Fungi Provides Insights into the Origins of Lignocellulose Decay Capabilities.</title>
        <authorList>
            <person name="Nagy L.G."/>
            <person name="Riley R."/>
            <person name="Tritt A."/>
            <person name="Adam C."/>
            <person name="Daum C."/>
            <person name="Floudas D."/>
            <person name="Sun H."/>
            <person name="Yadav J.S."/>
            <person name="Pangilinan J."/>
            <person name="Larsson K.H."/>
            <person name="Matsuura K."/>
            <person name="Barry K."/>
            <person name="Labutti K."/>
            <person name="Kuo R."/>
            <person name="Ohm R.A."/>
            <person name="Bhattacharya S.S."/>
            <person name="Shirouzu T."/>
            <person name="Yoshinaga Y."/>
            <person name="Martin F.M."/>
            <person name="Grigoriev I.V."/>
            <person name="Hibbett D.S."/>
        </authorList>
    </citation>
    <scope>NUCLEOTIDE SEQUENCE [LARGE SCALE GENOMIC DNA]</scope>
    <source>
        <strain evidence="3 4">HHB12029</strain>
    </source>
</reference>